<proteinExistence type="predicted"/>
<name>A0AAU9D107_9LACO</name>
<dbReference type="Gene3D" id="3.90.70.10">
    <property type="entry name" value="Cysteine proteinases"/>
    <property type="match status" value="1"/>
</dbReference>
<evidence type="ECO:0000313" key="3">
    <source>
        <dbReference type="EMBL" id="BDR57369.1"/>
    </source>
</evidence>
<dbReference type="PANTHER" id="PTHR37806">
    <property type="entry name" value="LMO0724 PROTEIN"/>
    <property type="match status" value="1"/>
</dbReference>
<dbReference type="EMBL" id="AP026801">
    <property type="protein sequence ID" value="BDR57369.1"/>
    <property type="molecule type" value="Genomic_DNA"/>
</dbReference>
<dbReference type="RefSeq" id="WP_317696416.1">
    <property type="nucleotide sequence ID" value="NZ_AP026801.1"/>
</dbReference>
<evidence type="ECO:0000313" key="4">
    <source>
        <dbReference type="Proteomes" id="UP001321804"/>
    </source>
</evidence>
<dbReference type="KEGG" id="xak:KIMC2_19310"/>
<dbReference type="PANTHER" id="PTHR37806:SF1">
    <property type="entry name" value="PEPTIDASE C39-LIKE DOMAIN-CONTAINING PROTEIN"/>
    <property type="match status" value="1"/>
</dbReference>
<protein>
    <recommendedName>
        <fullName evidence="2">Peptidase C39-like domain-containing protein</fullName>
    </recommendedName>
</protein>
<keyword evidence="4" id="KW-1185">Reference proteome</keyword>
<feature type="domain" description="Peptidase C39-like" evidence="2">
    <location>
        <begin position="229"/>
        <end position="378"/>
    </location>
</feature>
<dbReference type="Proteomes" id="UP001321804">
    <property type="component" value="Chromosome"/>
</dbReference>
<evidence type="ECO:0000256" key="1">
    <source>
        <dbReference type="SAM" id="SignalP"/>
    </source>
</evidence>
<reference evidence="3 4" key="1">
    <citation type="journal article" date="2023" name="Microbiol. Spectr.">
        <title>Symbiosis of Carpenter Bees with Uncharacterized Lactic Acid Bacteria Showing NAD Auxotrophy.</title>
        <authorList>
            <person name="Kawasaki S."/>
            <person name="Ozawa K."/>
            <person name="Mori T."/>
            <person name="Yamamoto A."/>
            <person name="Ito M."/>
            <person name="Ohkuma M."/>
            <person name="Sakamoto M."/>
            <person name="Matsutani M."/>
        </authorList>
    </citation>
    <scope>NUCLEOTIDE SEQUENCE [LARGE SCALE GENOMIC DNA]</scope>
    <source>
        <strain evidence="3 4">KimC2</strain>
    </source>
</reference>
<dbReference type="Pfam" id="PF13529">
    <property type="entry name" value="Peptidase_C39_2"/>
    <property type="match status" value="1"/>
</dbReference>
<dbReference type="AlphaFoldDB" id="A0AAU9D107"/>
<evidence type="ECO:0000259" key="2">
    <source>
        <dbReference type="Pfam" id="PF13529"/>
    </source>
</evidence>
<dbReference type="InterPro" id="IPR039564">
    <property type="entry name" value="Peptidase_C39-like"/>
</dbReference>
<sequence>MIQKNKLRKCAVVLAMFSIFATPSNEIFAKTKIPSTVKTKAKNKNIKLSDNDTAVSLAASNAVITVHYLPGYKIAVRNTYSAERQNTGNYLPHNTAWKVFKAVYYQGHVWYNLGGNQWVSDEYTTVTSGTVETPNIVSNTPLNFTGNDQLLSLNGIVSIHYVPNYGIMIWDGYTDSRKPLNRYLPHDSNWRVFSAIQHGGHVWFNLGGNQWIDGDYAYYTADEDSKNMGIPYINQYTNNAPYGCEAASALEAMHYKGKLTDWNLPQFLKTMPISSDDNPYHGFAGTPYKSVSGVFQTIFPSSFVPWVSKYTDVTDISGASVDDIADQVKKGNPVVAWITVGFQKPKFSSYFWGAAVDNLHVLTVDGYNNAQFHVSDPMKGGYWISKTQFYEAYAPYHYAVAFN</sequence>
<accession>A0AAU9D107</accession>
<gene>
    <name evidence="3" type="ORF">KIMC2_19310</name>
</gene>
<feature type="signal peptide" evidence="1">
    <location>
        <begin position="1"/>
        <end position="29"/>
    </location>
</feature>
<feature type="chain" id="PRO_5043919512" description="Peptidase C39-like domain-containing protein" evidence="1">
    <location>
        <begin position="30"/>
        <end position="403"/>
    </location>
</feature>
<organism evidence="3 4">
    <name type="scientific">Xylocopilactobacillus apis</name>
    <dbReference type="NCBI Taxonomy" id="2932183"/>
    <lineage>
        <taxon>Bacteria</taxon>
        <taxon>Bacillati</taxon>
        <taxon>Bacillota</taxon>
        <taxon>Bacilli</taxon>
        <taxon>Lactobacillales</taxon>
        <taxon>Lactobacillaceae</taxon>
        <taxon>Xylocopilactobacillus</taxon>
    </lineage>
</organism>
<keyword evidence="1" id="KW-0732">Signal</keyword>